<dbReference type="EMBL" id="BART01011268">
    <property type="protein sequence ID" value="GAG82849.1"/>
    <property type="molecule type" value="Genomic_DNA"/>
</dbReference>
<name>X1AK86_9ZZZZ</name>
<accession>X1AK86</accession>
<comment type="caution">
    <text evidence="1">The sequence shown here is derived from an EMBL/GenBank/DDBJ whole genome shotgun (WGS) entry which is preliminary data.</text>
</comment>
<organism evidence="1">
    <name type="scientific">marine sediment metagenome</name>
    <dbReference type="NCBI Taxonomy" id="412755"/>
    <lineage>
        <taxon>unclassified sequences</taxon>
        <taxon>metagenomes</taxon>
        <taxon>ecological metagenomes</taxon>
    </lineage>
</organism>
<dbReference type="Gene3D" id="1.20.1260.10">
    <property type="match status" value="1"/>
</dbReference>
<reference evidence="1" key="1">
    <citation type="journal article" date="2014" name="Front. Microbiol.">
        <title>High frequency of phylogenetically diverse reductive dehalogenase-homologous genes in deep subseafloor sedimentary metagenomes.</title>
        <authorList>
            <person name="Kawai M."/>
            <person name="Futagami T."/>
            <person name="Toyoda A."/>
            <person name="Takaki Y."/>
            <person name="Nishi S."/>
            <person name="Hori S."/>
            <person name="Arai W."/>
            <person name="Tsubouchi T."/>
            <person name="Morono Y."/>
            <person name="Uchiyama I."/>
            <person name="Ito T."/>
            <person name="Fujiyama A."/>
            <person name="Inagaki F."/>
            <person name="Takami H."/>
        </authorList>
    </citation>
    <scope>NUCLEOTIDE SEQUENCE</scope>
    <source>
        <strain evidence="1">Expedition CK06-06</strain>
    </source>
</reference>
<gene>
    <name evidence="1" type="ORF">S01H4_24080</name>
</gene>
<protein>
    <submittedName>
        <fullName evidence="1">Uncharacterized protein</fullName>
    </submittedName>
</protein>
<sequence length="138" mass="15881">MELGTFGAIIKFAMDIESKVTDFYQTASETVKDTELVSIITDLVVRGQKRMKTLERVRRENVTEMILEPIIGFESDSYRIDFEIVNDDNLRSMATNIETTLQKFYTTAAIKIDFLIEAAYAFELLAEKNEETIKRFSS</sequence>
<evidence type="ECO:0000313" key="1">
    <source>
        <dbReference type="EMBL" id="GAG82849.1"/>
    </source>
</evidence>
<dbReference type="AlphaFoldDB" id="X1AK86"/>
<dbReference type="InterPro" id="IPR012347">
    <property type="entry name" value="Ferritin-like"/>
</dbReference>
<proteinExistence type="predicted"/>